<protein>
    <submittedName>
        <fullName evidence="1">DUF721 domain-containing protein</fullName>
    </submittedName>
</protein>
<reference evidence="1 2" key="1">
    <citation type="submission" date="2020-09" db="EMBL/GenBank/DDBJ databases">
        <title>Draft genome of Gelidibacter salicanalis PAMC21136.</title>
        <authorList>
            <person name="Park H."/>
        </authorList>
    </citation>
    <scope>NUCLEOTIDE SEQUENCE [LARGE SCALE GENOMIC DNA]</scope>
    <source>
        <strain evidence="1 2">PAMC21136</strain>
    </source>
</reference>
<accession>A0A934KHZ4</accession>
<dbReference type="EMBL" id="JAEHJZ010000003">
    <property type="protein sequence ID" value="MBJ7879307.1"/>
    <property type="molecule type" value="Genomic_DNA"/>
</dbReference>
<dbReference type="RefSeq" id="WP_199596757.1">
    <property type="nucleotide sequence ID" value="NZ_JAEHJZ010000003.1"/>
</dbReference>
<proteinExistence type="predicted"/>
<comment type="caution">
    <text evidence="1">The sequence shown here is derived from an EMBL/GenBank/DDBJ whole genome shotgun (WGS) entry which is preliminary data.</text>
</comment>
<dbReference type="Pfam" id="PF05258">
    <property type="entry name" value="DciA"/>
    <property type="match status" value="1"/>
</dbReference>
<dbReference type="PANTHER" id="PTHR36456:SF1">
    <property type="entry name" value="UPF0232 PROTEIN SCO3875"/>
    <property type="match status" value="1"/>
</dbReference>
<dbReference type="InterPro" id="IPR007922">
    <property type="entry name" value="DciA-like"/>
</dbReference>
<organism evidence="1 2">
    <name type="scientific">Gelidibacter salicanalis</name>
    <dbReference type="NCBI Taxonomy" id="291193"/>
    <lineage>
        <taxon>Bacteria</taxon>
        <taxon>Pseudomonadati</taxon>
        <taxon>Bacteroidota</taxon>
        <taxon>Flavobacteriia</taxon>
        <taxon>Flavobacteriales</taxon>
        <taxon>Flavobacteriaceae</taxon>
        <taxon>Gelidibacter</taxon>
    </lineage>
</organism>
<gene>
    <name evidence="1" type="ORF">JEM65_01375</name>
</gene>
<keyword evidence="2" id="KW-1185">Reference proteome</keyword>
<name>A0A934KHZ4_9FLAO</name>
<dbReference type="PANTHER" id="PTHR36456">
    <property type="entry name" value="UPF0232 PROTEIN SCO3875"/>
    <property type="match status" value="1"/>
</dbReference>
<sequence length="98" mass="11104">MAKRNKDNLSISDLLKEFVDSNKLQPGLDKVNVKDAWAEMMGNGVNNYTTAIQLERDTLYVQLSSSVLREELSYGKEKIISMLNESLGKDVIKKLVLR</sequence>
<dbReference type="AlphaFoldDB" id="A0A934KHZ4"/>
<evidence type="ECO:0000313" key="2">
    <source>
        <dbReference type="Proteomes" id="UP000662373"/>
    </source>
</evidence>
<evidence type="ECO:0000313" key="1">
    <source>
        <dbReference type="EMBL" id="MBJ7879307.1"/>
    </source>
</evidence>
<dbReference type="Proteomes" id="UP000662373">
    <property type="component" value="Unassembled WGS sequence"/>
</dbReference>